<protein>
    <submittedName>
        <fullName evidence="2">Uncharacterized protein</fullName>
    </submittedName>
</protein>
<feature type="region of interest" description="Disordered" evidence="1">
    <location>
        <begin position="15"/>
        <end position="41"/>
    </location>
</feature>
<proteinExistence type="predicted"/>
<comment type="caution">
    <text evidence="2">The sequence shown here is derived from an EMBL/GenBank/DDBJ whole genome shotgun (WGS) entry which is preliminary data.</text>
</comment>
<organism evidence="2 3">
    <name type="scientific">Rhamnella rubrinervis</name>
    <dbReference type="NCBI Taxonomy" id="2594499"/>
    <lineage>
        <taxon>Eukaryota</taxon>
        <taxon>Viridiplantae</taxon>
        <taxon>Streptophyta</taxon>
        <taxon>Embryophyta</taxon>
        <taxon>Tracheophyta</taxon>
        <taxon>Spermatophyta</taxon>
        <taxon>Magnoliopsida</taxon>
        <taxon>eudicotyledons</taxon>
        <taxon>Gunneridae</taxon>
        <taxon>Pentapetalae</taxon>
        <taxon>rosids</taxon>
        <taxon>fabids</taxon>
        <taxon>Rosales</taxon>
        <taxon>Rhamnaceae</taxon>
        <taxon>rhamnoid group</taxon>
        <taxon>Rhamneae</taxon>
        <taxon>Rhamnella</taxon>
    </lineage>
</organism>
<evidence type="ECO:0000256" key="1">
    <source>
        <dbReference type="SAM" id="MobiDB-lite"/>
    </source>
</evidence>
<name>A0A8K0HS03_9ROSA</name>
<sequence>MESIQDLLRANFPLEPPRLPHSSKRELLEPSLSSSPRPDVRSQAFSNHAMIASPLDRGLFFPSTWSGHSSTFKFSAPAGKSPLIMSPALADGDAIALIENCTALLSSLKVKAILPMPQDHSGNLISTRELHSPDIAGRMVRWPLNGLV</sequence>
<keyword evidence="3" id="KW-1185">Reference proteome</keyword>
<dbReference type="AlphaFoldDB" id="A0A8K0HS03"/>
<accession>A0A8K0HS03</accession>
<dbReference type="Proteomes" id="UP000796880">
    <property type="component" value="Unassembled WGS sequence"/>
</dbReference>
<evidence type="ECO:0000313" key="2">
    <source>
        <dbReference type="EMBL" id="KAF3458007.1"/>
    </source>
</evidence>
<evidence type="ECO:0000313" key="3">
    <source>
        <dbReference type="Proteomes" id="UP000796880"/>
    </source>
</evidence>
<gene>
    <name evidence="2" type="ORF">FNV43_RR02670</name>
</gene>
<reference evidence="2" key="1">
    <citation type="submission" date="2020-03" db="EMBL/GenBank/DDBJ databases">
        <title>A high-quality chromosome-level genome assembly of a woody plant with both climbing and erect habits, Rhamnella rubrinervis.</title>
        <authorList>
            <person name="Lu Z."/>
            <person name="Yang Y."/>
            <person name="Zhu X."/>
            <person name="Sun Y."/>
        </authorList>
    </citation>
    <scope>NUCLEOTIDE SEQUENCE</scope>
    <source>
        <strain evidence="2">BYM</strain>
        <tissue evidence="2">Leaf</tissue>
    </source>
</reference>
<dbReference type="EMBL" id="VOIH02000001">
    <property type="protein sequence ID" value="KAF3458007.1"/>
    <property type="molecule type" value="Genomic_DNA"/>
</dbReference>